<evidence type="ECO:0000256" key="4">
    <source>
        <dbReference type="ARBA" id="ARBA00022553"/>
    </source>
</evidence>
<keyword evidence="9" id="KW-0902">Two-component regulatory system</keyword>
<evidence type="ECO:0000256" key="9">
    <source>
        <dbReference type="ARBA" id="ARBA00023012"/>
    </source>
</evidence>
<protein>
    <recommendedName>
        <fullName evidence="3">histidine kinase</fullName>
        <ecNumber evidence="3">2.7.13.3</ecNumber>
    </recommendedName>
</protein>
<keyword evidence="4" id="KW-0597">Phosphoprotein</keyword>
<evidence type="ECO:0000256" key="12">
    <source>
        <dbReference type="SAM" id="Phobius"/>
    </source>
</evidence>
<evidence type="ECO:0000259" key="14">
    <source>
        <dbReference type="PROSITE" id="PS50885"/>
    </source>
</evidence>
<evidence type="ECO:0000256" key="7">
    <source>
        <dbReference type="ARBA" id="ARBA00022777"/>
    </source>
</evidence>
<dbReference type="InterPro" id="IPR050428">
    <property type="entry name" value="TCS_sensor_his_kinase"/>
</dbReference>
<comment type="subcellular location">
    <subcellularLocation>
        <location evidence="2">Cell membrane</location>
    </subcellularLocation>
</comment>
<evidence type="ECO:0000256" key="1">
    <source>
        <dbReference type="ARBA" id="ARBA00000085"/>
    </source>
</evidence>
<sequence length="501" mass="54665">MSGRRSLRARLLIGLLVVTATGLLVTLLVSFLTLRAFVTTQLDDQLELTAERAMARLDQGTPPVGVDAPSPSPYFVVLVNPSTGDVDRIFGDAEREDVVLERIAEVPIQDLRRYAQTREIFELDEGQSTVPPHRATIRRRDDSLVISGVPTDEREVFTQQLVWTQLGTAVVLLTGLTLAGRWLITRGLEPLDRMASTANRIGTGSDLGARMPTAESDSEVGRLAQAINTMLGRLERAFHAQRASEERIRAFAADASHELRTPLTSIRGYAELYRQGAVGPGDVPETIGRIEAEAERMSRLVNELLELARLDQGSSLHPRECDLAAIVRDMAADARAVEPQRVVDLHAPPQLTWEVDETRFRQILANLLANVREHTPPECRVAIEVREEPEPSEWGARDDEASPDQPRDSVVALEVSDTGPGMPADDVARAFDRFHRGQRAPGGGSGLGLAIVWASATAHGGDVRLDSTPGSGTTVTVRLPRHPRSAQPPLDTESPTPPEAQ</sequence>
<evidence type="ECO:0000256" key="2">
    <source>
        <dbReference type="ARBA" id="ARBA00004236"/>
    </source>
</evidence>
<dbReference type="Gene3D" id="6.10.340.10">
    <property type="match status" value="1"/>
</dbReference>
<dbReference type="Pfam" id="PF00512">
    <property type="entry name" value="HisKA"/>
    <property type="match status" value="1"/>
</dbReference>
<feature type="transmembrane region" description="Helical" evidence="12">
    <location>
        <begin position="12"/>
        <end position="38"/>
    </location>
</feature>
<dbReference type="InterPro" id="IPR004358">
    <property type="entry name" value="Sig_transdc_His_kin-like_C"/>
</dbReference>
<feature type="compositionally biased region" description="Basic and acidic residues" evidence="11">
    <location>
        <begin position="386"/>
        <end position="400"/>
    </location>
</feature>
<reference evidence="16" key="1">
    <citation type="submission" date="2023-07" db="EMBL/GenBank/DDBJ databases">
        <title>Novel species in the genus Lipingzhangella isolated from Sambhar Salt Lake.</title>
        <authorList>
            <person name="Jiya N."/>
            <person name="Kajale S."/>
            <person name="Sharma A."/>
        </authorList>
    </citation>
    <scope>NUCLEOTIDE SEQUENCE [LARGE SCALE GENOMIC DNA]</scope>
    <source>
        <strain evidence="16">LS1_29</strain>
    </source>
</reference>
<dbReference type="SUPFAM" id="SSF47384">
    <property type="entry name" value="Homodimeric domain of signal transducing histidine kinase"/>
    <property type="match status" value="1"/>
</dbReference>
<dbReference type="Proteomes" id="UP001250214">
    <property type="component" value="Unassembled WGS sequence"/>
</dbReference>
<dbReference type="InterPro" id="IPR005467">
    <property type="entry name" value="His_kinase_dom"/>
</dbReference>
<dbReference type="EC" id="2.7.13.3" evidence="3"/>
<dbReference type="GO" id="GO:0016301">
    <property type="term" value="F:kinase activity"/>
    <property type="evidence" value="ECO:0007669"/>
    <property type="project" value="UniProtKB-KW"/>
</dbReference>
<comment type="caution">
    <text evidence="15">The sequence shown here is derived from an EMBL/GenBank/DDBJ whole genome shotgun (WGS) entry which is preliminary data.</text>
</comment>
<dbReference type="Pfam" id="PF02518">
    <property type="entry name" value="HATPase_c"/>
    <property type="match status" value="1"/>
</dbReference>
<dbReference type="RefSeq" id="WP_310911811.1">
    <property type="nucleotide sequence ID" value="NZ_JAVLVT010000003.1"/>
</dbReference>
<dbReference type="SMART" id="SM00388">
    <property type="entry name" value="HisKA"/>
    <property type="match status" value="1"/>
</dbReference>
<keyword evidence="10 12" id="KW-0472">Membrane</keyword>
<keyword evidence="8 12" id="KW-1133">Transmembrane helix</keyword>
<dbReference type="InterPro" id="IPR036890">
    <property type="entry name" value="HATPase_C_sf"/>
</dbReference>
<keyword evidence="7 15" id="KW-0418">Kinase</keyword>
<feature type="region of interest" description="Disordered" evidence="11">
    <location>
        <begin position="461"/>
        <end position="501"/>
    </location>
</feature>
<feature type="domain" description="HAMP" evidence="14">
    <location>
        <begin position="185"/>
        <end position="239"/>
    </location>
</feature>
<proteinExistence type="predicted"/>
<dbReference type="PANTHER" id="PTHR45436">
    <property type="entry name" value="SENSOR HISTIDINE KINASE YKOH"/>
    <property type="match status" value="1"/>
</dbReference>
<evidence type="ECO:0000313" key="15">
    <source>
        <dbReference type="EMBL" id="MDS1270285.1"/>
    </source>
</evidence>
<evidence type="ECO:0000256" key="10">
    <source>
        <dbReference type="ARBA" id="ARBA00023136"/>
    </source>
</evidence>
<dbReference type="InterPro" id="IPR003661">
    <property type="entry name" value="HisK_dim/P_dom"/>
</dbReference>
<keyword evidence="6 12" id="KW-0812">Transmembrane</keyword>
<dbReference type="SUPFAM" id="SSF55874">
    <property type="entry name" value="ATPase domain of HSP90 chaperone/DNA topoisomerase II/histidine kinase"/>
    <property type="match status" value="1"/>
</dbReference>
<dbReference type="CDD" id="cd00082">
    <property type="entry name" value="HisKA"/>
    <property type="match status" value="1"/>
</dbReference>
<dbReference type="Gene3D" id="3.30.565.10">
    <property type="entry name" value="Histidine kinase-like ATPase, C-terminal domain"/>
    <property type="match status" value="1"/>
</dbReference>
<evidence type="ECO:0000256" key="3">
    <source>
        <dbReference type="ARBA" id="ARBA00012438"/>
    </source>
</evidence>
<dbReference type="InterPro" id="IPR036097">
    <property type="entry name" value="HisK_dim/P_sf"/>
</dbReference>
<feature type="domain" description="Histidine kinase" evidence="13">
    <location>
        <begin position="254"/>
        <end position="483"/>
    </location>
</feature>
<dbReference type="CDD" id="cd00075">
    <property type="entry name" value="HATPase"/>
    <property type="match status" value="1"/>
</dbReference>
<evidence type="ECO:0000259" key="13">
    <source>
        <dbReference type="PROSITE" id="PS50109"/>
    </source>
</evidence>
<dbReference type="Gene3D" id="1.10.287.130">
    <property type="match status" value="1"/>
</dbReference>
<gene>
    <name evidence="15" type="ORF">RIF23_08260</name>
</gene>
<dbReference type="InterPro" id="IPR003660">
    <property type="entry name" value="HAMP_dom"/>
</dbReference>
<evidence type="ECO:0000256" key="11">
    <source>
        <dbReference type="SAM" id="MobiDB-lite"/>
    </source>
</evidence>
<dbReference type="SMART" id="SM00387">
    <property type="entry name" value="HATPase_c"/>
    <property type="match status" value="1"/>
</dbReference>
<dbReference type="EMBL" id="JAVLVT010000003">
    <property type="protein sequence ID" value="MDS1270285.1"/>
    <property type="molecule type" value="Genomic_DNA"/>
</dbReference>
<feature type="region of interest" description="Disordered" evidence="11">
    <location>
        <begin position="386"/>
        <end position="408"/>
    </location>
</feature>
<evidence type="ECO:0000313" key="16">
    <source>
        <dbReference type="Proteomes" id="UP001250214"/>
    </source>
</evidence>
<evidence type="ECO:0000256" key="5">
    <source>
        <dbReference type="ARBA" id="ARBA00022679"/>
    </source>
</evidence>
<dbReference type="SMART" id="SM00304">
    <property type="entry name" value="HAMP"/>
    <property type="match status" value="1"/>
</dbReference>
<organism evidence="15 16">
    <name type="scientific">Lipingzhangella rawalii</name>
    <dbReference type="NCBI Taxonomy" id="2055835"/>
    <lineage>
        <taxon>Bacteria</taxon>
        <taxon>Bacillati</taxon>
        <taxon>Actinomycetota</taxon>
        <taxon>Actinomycetes</taxon>
        <taxon>Streptosporangiales</taxon>
        <taxon>Nocardiopsidaceae</taxon>
        <taxon>Lipingzhangella</taxon>
    </lineage>
</organism>
<evidence type="ECO:0000256" key="6">
    <source>
        <dbReference type="ARBA" id="ARBA00022692"/>
    </source>
</evidence>
<dbReference type="SUPFAM" id="SSF158472">
    <property type="entry name" value="HAMP domain-like"/>
    <property type="match status" value="1"/>
</dbReference>
<dbReference type="PANTHER" id="PTHR45436:SF5">
    <property type="entry name" value="SENSOR HISTIDINE KINASE TRCS"/>
    <property type="match status" value="1"/>
</dbReference>
<dbReference type="InterPro" id="IPR003594">
    <property type="entry name" value="HATPase_dom"/>
</dbReference>
<accession>A0ABU2H5Z7</accession>
<dbReference type="PROSITE" id="PS50109">
    <property type="entry name" value="HIS_KIN"/>
    <property type="match status" value="1"/>
</dbReference>
<name>A0ABU2H5Z7_9ACTN</name>
<keyword evidence="5" id="KW-0808">Transferase</keyword>
<dbReference type="CDD" id="cd06225">
    <property type="entry name" value="HAMP"/>
    <property type="match status" value="1"/>
</dbReference>
<dbReference type="Pfam" id="PF00672">
    <property type="entry name" value="HAMP"/>
    <property type="match status" value="1"/>
</dbReference>
<comment type="catalytic activity">
    <reaction evidence="1">
        <text>ATP + protein L-histidine = ADP + protein N-phospho-L-histidine.</text>
        <dbReference type="EC" id="2.7.13.3"/>
    </reaction>
</comment>
<keyword evidence="16" id="KW-1185">Reference proteome</keyword>
<evidence type="ECO:0000256" key="8">
    <source>
        <dbReference type="ARBA" id="ARBA00022989"/>
    </source>
</evidence>
<dbReference type="PRINTS" id="PR00344">
    <property type="entry name" value="BCTRLSENSOR"/>
</dbReference>
<dbReference type="PROSITE" id="PS50885">
    <property type="entry name" value="HAMP"/>
    <property type="match status" value="1"/>
</dbReference>